<evidence type="ECO:0000313" key="1">
    <source>
        <dbReference type="EMBL" id="EAY32005.1"/>
    </source>
</evidence>
<protein>
    <submittedName>
        <fullName evidence="1">Uncharacterized protein</fullName>
    </submittedName>
</protein>
<dbReference type="EMBL" id="AAWS01000001">
    <property type="protein sequence ID" value="EAY32005.1"/>
    <property type="molecule type" value="Genomic_DNA"/>
</dbReference>
<sequence>MESYVFEKRAYPHPRFPESLTYRAKYWGNDMAEAFMVVRTVL</sequence>
<evidence type="ECO:0000313" key="2">
    <source>
        <dbReference type="Proteomes" id="UP000004095"/>
    </source>
</evidence>
<proteinExistence type="predicted"/>
<reference evidence="1 2" key="1">
    <citation type="submission" date="2007-01" db="EMBL/GenBank/DDBJ databases">
        <authorList>
            <person name="Haygood M."/>
            <person name="Podell S."/>
            <person name="Anderson C."/>
            <person name="Hopkinson B."/>
            <person name="Roe K."/>
            <person name="Barbeau K."/>
            <person name="Gaasterland T."/>
            <person name="Ferriera S."/>
            <person name="Johnson J."/>
            <person name="Kravitz S."/>
            <person name="Beeson K."/>
            <person name="Sutton G."/>
            <person name="Rogers Y.-H."/>
            <person name="Friedman R."/>
            <person name="Frazier M."/>
            <person name="Venter J.C."/>
        </authorList>
    </citation>
    <scope>NUCLEOTIDE SEQUENCE [LARGE SCALE GENOMIC DNA]</scope>
    <source>
        <strain evidence="1 2">ATCC 23134</strain>
    </source>
</reference>
<dbReference type="AlphaFoldDB" id="A1ZCK3"/>
<dbReference type="RefSeq" id="WP_002692895.1">
    <property type="nucleotide sequence ID" value="NZ_AAWS01000001.1"/>
</dbReference>
<gene>
    <name evidence="1" type="ORF">M23134_02034</name>
</gene>
<dbReference type="Proteomes" id="UP000004095">
    <property type="component" value="Unassembled WGS sequence"/>
</dbReference>
<name>A1ZCK3_MICM2</name>
<organism evidence="1 2">
    <name type="scientific">Microscilla marina ATCC 23134</name>
    <dbReference type="NCBI Taxonomy" id="313606"/>
    <lineage>
        <taxon>Bacteria</taxon>
        <taxon>Pseudomonadati</taxon>
        <taxon>Bacteroidota</taxon>
        <taxon>Cytophagia</taxon>
        <taxon>Cytophagales</taxon>
        <taxon>Microscillaceae</taxon>
        <taxon>Microscilla</taxon>
    </lineage>
</organism>
<accession>A1ZCK3</accession>
<keyword evidence="2" id="KW-1185">Reference proteome</keyword>
<comment type="caution">
    <text evidence="1">The sequence shown here is derived from an EMBL/GenBank/DDBJ whole genome shotgun (WGS) entry which is preliminary data.</text>
</comment>